<protein>
    <recommendedName>
        <fullName evidence="1">Rho termination factor-like N-terminal domain-containing protein</fullName>
    </recommendedName>
</protein>
<organism evidence="2 3">
    <name type="scientific">Clostridioides difficile</name>
    <name type="common">Peptoclostridium difficile</name>
    <dbReference type="NCBI Taxonomy" id="1496"/>
    <lineage>
        <taxon>Bacteria</taxon>
        <taxon>Bacillati</taxon>
        <taxon>Bacillota</taxon>
        <taxon>Clostridia</taxon>
        <taxon>Peptostreptococcales</taxon>
        <taxon>Peptostreptococcaceae</taxon>
        <taxon>Clostridioides</taxon>
    </lineage>
</organism>
<dbReference type="EMBL" id="DAEQIJ010000026">
    <property type="protein sequence ID" value="HBH2621765.1"/>
    <property type="molecule type" value="Genomic_DNA"/>
</dbReference>
<dbReference type="GO" id="GO:0006353">
    <property type="term" value="P:DNA-templated transcription termination"/>
    <property type="evidence" value="ECO:0007669"/>
    <property type="project" value="InterPro"/>
</dbReference>
<reference evidence="2" key="2">
    <citation type="submission" date="2021-06" db="EMBL/GenBank/DDBJ databases">
        <authorList>
            <consortium name="NCBI Pathogen Detection Project"/>
        </authorList>
    </citation>
    <scope>NUCLEOTIDE SEQUENCE</scope>
    <source>
        <strain evidence="2">Clostridioides</strain>
    </source>
</reference>
<dbReference type="InterPro" id="IPR011112">
    <property type="entry name" value="Rho-like_N"/>
</dbReference>
<comment type="caution">
    <text evidence="2">The sequence shown here is derived from an EMBL/GenBank/DDBJ whole genome shotgun (WGS) entry which is preliminary data.</text>
</comment>
<proteinExistence type="predicted"/>
<feature type="domain" description="Rho termination factor-like N-terminal" evidence="1">
    <location>
        <begin position="55"/>
        <end position="82"/>
    </location>
</feature>
<dbReference type="Pfam" id="PF07498">
    <property type="entry name" value="Rho_N"/>
    <property type="match status" value="1"/>
</dbReference>
<evidence type="ECO:0000259" key="1">
    <source>
        <dbReference type="Pfam" id="PF07498"/>
    </source>
</evidence>
<reference evidence="2" key="1">
    <citation type="journal article" date="2018" name="Genome Biol.">
        <title>SKESA: strategic k-mer extension for scrupulous assemblies.</title>
        <authorList>
            <person name="Souvorov A."/>
            <person name="Agarwala R."/>
            <person name="Lipman D.J."/>
        </authorList>
    </citation>
    <scope>NUCLEOTIDE SEQUENCE</scope>
    <source>
        <strain evidence="2">Clostridioides</strain>
    </source>
</reference>
<evidence type="ECO:0000313" key="3">
    <source>
        <dbReference type="Proteomes" id="UP000879542"/>
    </source>
</evidence>
<gene>
    <name evidence="2" type="ORF">KRQ00_003574</name>
</gene>
<dbReference type="RefSeq" id="WP_021427382.1">
    <property type="nucleotide sequence ID" value="NZ_BIMY01000032.1"/>
</dbReference>
<sequence length="90" mass="10386">MFALIKNNIIKVVEDENSRDKLISKGFKIYSEEATKENIEKKEEKVKSTSNDLFNLSKPELMEIAKGKNIKGYSTKTKEELIQLLDEYNA</sequence>
<dbReference type="AlphaFoldDB" id="A0A9P4DAS2"/>
<evidence type="ECO:0000313" key="2">
    <source>
        <dbReference type="EMBL" id="HBH2621765.1"/>
    </source>
</evidence>
<name>A0A9P4DAS2_CLODI</name>
<dbReference type="Proteomes" id="UP000879542">
    <property type="component" value="Unassembled WGS sequence"/>
</dbReference>
<accession>A0A9P4DAS2</accession>